<accession>C6HVX8</accession>
<evidence type="ECO:0000259" key="6">
    <source>
        <dbReference type="Pfam" id="PF02826"/>
    </source>
</evidence>
<dbReference type="PANTHER" id="PTHR43026">
    <property type="entry name" value="2-HYDROXYACID DEHYDROGENASE HOMOLOG 1-RELATED"/>
    <property type="match status" value="1"/>
</dbReference>
<evidence type="ECO:0000256" key="3">
    <source>
        <dbReference type="ARBA" id="ARBA00023027"/>
    </source>
</evidence>
<dbReference type="InterPro" id="IPR006139">
    <property type="entry name" value="D-isomer_2_OHA_DH_cat_dom"/>
</dbReference>
<dbReference type="PANTHER" id="PTHR43026:SF1">
    <property type="entry name" value="2-HYDROXYACID DEHYDROGENASE HOMOLOG 1-RELATED"/>
    <property type="match status" value="1"/>
</dbReference>
<dbReference type="Pfam" id="PF00389">
    <property type="entry name" value="2-Hacid_dh"/>
    <property type="match status" value="1"/>
</dbReference>
<feature type="domain" description="D-isomer specific 2-hydroxyacid dehydrogenase catalytic" evidence="5">
    <location>
        <begin position="4"/>
        <end position="327"/>
    </location>
</feature>
<dbReference type="InterPro" id="IPR029753">
    <property type="entry name" value="D-isomer_DH_CS"/>
</dbReference>
<proteinExistence type="inferred from homology"/>
<dbReference type="GO" id="GO:0051287">
    <property type="term" value="F:NAD binding"/>
    <property type="evidence" value="ECO:0007669"/>
    <property type="project" value="InterPro"/>
</dbReference>
<keyword evidence="8" id="KW-1185">Reference proteome</keyword>
<dbReference type="EMBL" id="GG693867">
    <property type="protein sequence ID" value="EES53240.1"/>
    <property type="molecule type" value="Genomic_DNA"/>
</dbReference>
<comment type="similarity">
    <text evidence="1 4">Belongs to the D-isomer specific 2-hydroxyacid dehydrogenase family.</text>
</comment>
<dbReference type="AlphaFoldDB" id="C6HVX8"/>
<dbReference type="InterPro" id="IPR036291">
    <property type="entry name" value="NAD(P)-bd_dom_sf"/>
</dbReference>
<organism evidence="7 8">
    <name type="scientific">Leptospirillum ferrodiazotrophum</name>
    <dbReference type="NCBI Taxonomy" id="412449"/>
    <lineage>
        <taxon>Bacteria</taxon>
        <taxon>Pseudomonadati</taxon>
        <taxon>Nitrospirota</taxon>
        <taxon>Nitrospiria</taxon>
        <taxon>Nitrospirales</taxon>
        <taxon>Nitrospiraceae</taxon>
        <taxon>Leptospirillum</taxon>
    </lineage>
</organism>
<feature type="domain" description="D-isomer specific 2-hydroxyacid dehydrogenase NAD-binding" evidence="6">
    <location>
        <begin position="109"/>
        <end position="296"/>
    </location>
</feature>
<reference evidence="7 8" key="1">
    <citation type="journal article" date="2009" name="Appl. Environ. Microbiol.">
        <title>Community genomic and proteomic analyses of chemoautotrophic iron-oxidizing "Leptospirillum rubarum" (Group II) and "Leptospirillum ferrodiazotrophum" (Group III) bacteria in acid mine drainage biofilms.</title>
        <authorList>
            <person name="Goltsman D.S."/>
            <person name="Denef V.J."/>
            <person name="Singer S.W."/>
            <person name="VerBerkmoes N.C."/>
            <person name="Lefsrud M."/>
            <person name="Mueller R.S."/>
            <person name="Dick G.J."/>
            <person name="Sun C.L."/>
            <person name="Wheeler K.E."/>
            <person name="Zemla A."/>
            <person name="Baker B.J."/>
            <person name="Hauser L."/>
            <person name="Land M."/>
            <person name="Shah M.B."/>
            <person name="Thelen M.P."/>
            <person name="Hettich R.L."/>
            <person name="Banfield J.F."/>
        </authorList>
    </citation>
    <scope>NUCLEOTIDE SEQUENCE [LARGE SCALE GENOMIC DNA]</scope>
</reference>
<name>C6HVX8_9BACT</name>
<evidence type="ECO:0000313" key="8">
    <source>
        <dbReference type="Proteomes" id="UP000009374"/>
    </source>
</evidence>
<dbReference type="PROSITE" id="PS00670">
    <property type="entry name" value="D_2_HYDROXYACID_DH_2"/>
    <property type="match status" value="1"/>
</dbReference>
<protein>
    <submittedName>
        <fullName evidence="7">D-isomer specific 2-hydroxyacid dehydrogenase, NAD-binding</fullName>
    </submittedName>
</protein>
<dbReference type="InterPro" id="IPR058205">
    <property type="entry name" value="D-LDH-like"/>
</dbReference>
<evidence type="ECO:0000313" key="7">
    <source>
        <dbReference type="EMBL" id="EES53240.1"/>
    </source>
</evidence>
<sequence length="329" mass="36034">MKCLVTSARPYDRDALDQANESRHELTYVEASLSRETAGMARGFAAVCPFVDDCLDAEMIDILFQGGTRLLALRSTGYNHVDLSAASRHGMAVMRVKEYSPHSVAEFAVGMMLTLNRRLHRAWARVRDGNFLLDGLLGFDMYGKTVGIVGTGKIGLALARILSGMGCRLLGFDSHPNSDCEALGMTYLPLEELLRQSQIVSLHLPLNDATFHLMNSDRLSLLPRGAMVINTSRGGLVETSALIEALKSGQVGYAGLDVYEAETSLYFRNHAEEVIADDSFERLLSFPNVLVTGHQAFFTREALAVIARTTIDNLSDFEAGRSNENALVP</sequence>
<evidence type="ECO:0000256" key="2">
    <source>
        <dbReference type="ARBA" id="ARBA00023002"/>
    </source>
</evidence>
<dbReference type="SUPFAM" id="SSF52283">
    <property type="entry name" value="Formate/glycerate dehydrogenase catalytic domain-like"/>
    <property type="match status" value="1"/>
</dbReference>
<dbReference type="Pfam" id="PF02826">
    <property type="entry name" value="2-Hacid_dh_C"/>
    <property type="match status" value="1"/>
</dbReference>
<dbReference type="SUPFAM" id="SSF51735">
    <property type="entry name" value="NAD(P)-binding Rossmann-fold domains"/>
    <property type="match status" value="1"/>
</dbReference>
<dbReference type="InterPro" id="IPR006140">
    <property type="entry name" value="D-isomer_DH_NAD-bd"/>
</dbReference>
<dbReference type="GO" id="GO:0008720">
    <property type="term" value="F:D-lactate dehydrogenase (NAD+) activity"/>
    <property type="evidence" value="ECO:0007669"/>
    <property type="project" value="TreeGrafter"/>
</dbReference>
<dbReference type="PROSITE" id="PS00065">
    <property type="entry name" value="D_2_HYDROXYACID_DH_1"/>
    <property type="match status" value="1"/>
</dbReference>
<dbReference type="PROSITE" id="PS00671">
    <property type="entry name" value="D_2_HYDROXYACID_DH_3"/>
    <property type="match status" value="1"/>
</dbReference>
<dbReference type="CDD" id="cd12183">
    <property type="entry name" value="LDH_like_2"/>
    <property type="match status" value="1"/>
</dbReference>
<keyword evidence="2 4" id="KW-0560">Oxidoreductase</keyword>
<evidence type="ECO:0000259" key="5">
    <source>
        <dbReference type="Pfam" id="PF00389"/>
    </source>
</evidence>
<dbReference type="Gene3D" id="3.40.50.720">
    <property type="entry name" value="NAD(P)-binding Rossmann-like Domain"/>
    <property type="match status" value="2"/>
</dbReference>
<evidence type="ECO:0000256" key="4">
    <source>
        <dbReference type="RuleBase" id="RU003719"/>
    </source>
</evidence>
<dbReference type="InterPro" id="IPR029752">
    <property type="entry name" value="D-isomer_DH_CS1"/>
</dbReference>
<evidence type="ECO:0000256" key="1">
    <source>
        <dbReference type="ARBA" id="ARBA00005854"/>
    </source>
</evidence>
<gene>
    <name evidence="7" type="ORF">UBAL3_80150029</name>
</gene>
<dbReference type="Proteomes" id="UP000009374">
    <property type="component" value="Unassembled WGS sequence"/>
</dbReference>
<keyword evidence="3" id="KW-0520">NAD</keyword>